<feature type="transmembrane region" description="Helical" evidence="7">
    <location>
        <begin position="72"/>
        <end position="93"/>
    </location>
</feature>
<protein>
    <recommendedName>
        <fullName evidence="8">Phosphatidic acid phosphatase type 2/haloperoxidase domain-containing protein</fullName>
    </recommendedName>
</protein>
<evidence type="ECO:0000256" key="3">
    <source>
        <dbReference type="ARBA" id="ARBA00022692"/>
    </source>
</evidence>
<dbReference type="OrthoDB" id="10030083at2759"/>
<keyword evidence="3 7" id="KW-0812">Transmembrane</keyword>
<dbReference type="SMART" id="SM00014">
    <property type="entry name" value="acidPPc"/>
    <property type="match status" value="1"/>
</dbReference>
<reference evidence="9" key="1">
    <citation type="journal article" date="2021" name="Front. Plant Sci.">
        <title>Chromosome-Scale Genome Assembly for Chinese Sour Jujube and Insights Into Its Genome Evolution and Domestication Signature.</title>
        <authorList>
            <person name="Shen L.-Y."/>
            <person name="Luo H."/>
            <person name="Wang X.-L."/>
            <person name="Wang X.-M."/>
            <person name="Qiu X.-J."/>
            <person name="Liu H."/>
            <person name="Zhou S.-S."/>
            <person name="Jia K.-H."/>
            <person name="Nie S."/>
            <person name="Bao Y.-T."/>
            <person name="Zhang R.-G."/>
            <person name="Yun Q.-Z."/>
            <person name="Chai Y.-H."/>
            <person name="Lu J.-Y."/>
            <person name="Li Y."/>
            <person name="Zhao S.-W."/>
            <person name="Mao J.-F."/>
            <person name="Jia S.-G."/>
            <person name="Mao Y.-M."/>
        </authorList>
    </citation>
    <scope>NUCLEOTIDE SEQUENCE</scope>
    <source>
        <strain evidence="9">AT0</strain>
        <tissue evidence="9">Leaf</tissue>
    </source>
</reference>
<dbReference type="GO" id="GO:0006644">
    <property type="term" value="P:phospholipid metabolic process"/>
    <property type="evidence" value="ECO:0007669"/>
    <property type="project" value="InterPro"/>
</dbReference>
<accession>A0A978VLF8</accession>
<comment type="similarity">
    <text evidence="2">Belongs to the PA-phosphatase related phosphoesterase family.</text>
</comment>
<dbReference type="InterPro" id="IPR000326">
    <property type="entry name" value="PAP2/HPO"/>
</dbReference>
<feature type="transmembrane region" description="Helical" evidence="7">
    <location>
        <begin position="213"/>
        <end position="229"/>
    </location>
</feature>
<evidence type="ECO:0000256" key="7">
    <source>
        <dbReference type="SAM" id="Phobius"/>
    </source>
</evidence>
<comment type="caution">
    <text evidence="9">The sequence shown here is derived from an EMBL/GenBank/DDBJ whole genome shotgun (WGS) entry which is preliminary data.</text>
</comment>
<keyword evidence="4" id="KW-0378">Hydrolase</keyword>
<organism evidence="9 10">
    <name type="scientific">Ziziphus jujuba var. spinosa</name>
    <dbReference type="NCBI Taxonomy" id="714518"/>
    <lineage>
        <taxon>Eukaryota</taxon>
        <taxon>Viridiplantae</taxon>
        <taxon>Streptophyta</taxon>
        <taxon>Embryophyta</taxon>
        <taxon>Tracheophyta</taxon>
        <taxon>Spermatophyta</taxon>
        <taxon>Magnoliopsida</taxon>
        <taxon>eudicotyledons</taxon>
        <taxon>Gunneridae</taxon>
        <taxon>Pentapetalae</taxon>
        <taxon>rosids</taxon>
        <taxon>fabids</taxon>
        <taxon>Rosales</taxon>
        <taxon>Rhamnaceae</taxon>
        <taxon>Paliureae</taxon>
        <taxon>Ziziphus</taxon>
    </lineage>
</organism>
<dbReference type="GO" id="GO:0046839">
    <property type="term" value="P:phospholipid dephosphorylation"/>
    <property type="evidence" value="ECO:0007669"/>
    <property type="project" value="TreeGrafter"/>
</dbReference>
<keyword evidence="6 7" id="KW-0472">Membrane</keyword>
<feature type="transmembrane region" description="Helical" evidence="7">
    <location>
        <begin position="241"/>
        <end position="260"/>
    </location>
</feature>
<dbReference type="SUPFAM" id="SSF48317">
    <property type="entry name" value="Acid phosphatase/Vanadium-dependent haloperoxidase"/>
    <property type="match status" value="1"/>
</dbReference>
<proteinExistence type="inferred from homology"/>
<feature type="transmembrane region" description="Helical" evidence="7">
    <location>
        <begin position="113"/>
        <end position="135"/>
    </location>
</feature>
<evidence type="ECO:0000256" key="5">
    <source>
        <dbReference type="ARBA" id="ARBA00022989"/>
    </source>
</evidence>
<dbReference type="GO" id="GO:0016020">
    <property type="term" value="C:membrane"/>
    <property type="evidence" value="ECO:0007669"/>
    <property type="project" value="UniProtKB-SubCell"/>
</dbReference>
<keyword evidence="5 7" id="KW-1133">Transmembrane helix</keyword>
<dbReference type="PANTHER" id="PTHR10165:SF203">
    <property type="entry name" value="LIPID PHOSPHATE PHOSPHATASE 3, CHLOROPLASTIC-RELATED"/>
    <property type="match status" value="1"/>
</dbReference>
<dbReference type="CDD" id="cd03390">
    <property type="entry name" value="PAP2_containing_1_like"/>
    <property type="match status" value="1"/>
</dbReference>
<evidence type="ECO:0000256" key="6">
    <source>
        <dbReference type="ARBA" id="ARBA00023136"/>
    </source>
</evidence>
<dbReference type="Gene3D" id="1.20.144.10">
    <property type="entry name" value="Phosphatidic acid phosphatase type 2/haloperoxidase"/>
    <property type="match status" value="1"/>
</dbReference>
<dbReference type="InterPro" id="IPR036938">
    <property type="entry name" value="PAP2/HPO_sf"/>
</dbReference>
<evidence type="ECO:0000256" key="1">
    <source>
        <dbReference type="ARBA" id="ARBA00004141"/>
    </source>
</evidence>
<dbReference type="PANTHER" id="PTHR10165">
    <property type="entry name" value="LIPID PHOSPHATE PHOSPHATASE"/>
    <property type="match status" value="1"/>
</dbReference>
<evidence type="ECO:0000259" key="8">
    <source>
        <dbReference type="SMART" id="SM00014"/>
    </source>
</evidence>
<feature type="transmembrane region" description="Helical" evidence="7">
    <location>
        <begin position="147"/>
        <end position="168"/>
    </location>
</feature>
<name>A0A978VLF8_ZIZJJ</name>
<dbReference type="GO" id="GO:0008195">
    <property type="term" value="F:phosphatidate phosphatase activity"/>
    <property type="evidence" value="ECO:0007669"/>
    <property type="project" value="TreeGrafter"/>
</dbReference>
<sequence>MPWWDLGSLSRLKIFSGGSQDVSSKRQGISSIDFPLIEQQNEEPNRMQEVQLGSHTVRSHGVSVARTHMHDWLILMLLVLIEIISLYVIHPFYRYVGKDMMTDLRYPLKSNTVPVWAVPMYAMMLPILIFLVVYFRRRDVYDLHHAVLGLLFSVVITAVITDAIKNAVGRPRPDFFWRCFPDGKDVYDQLGDVICHGDKSIIKEGHKSFPSGHTSWSFAGLGFLSLYLSGKIKVFDRRGHIAKLCIVFFPLLFASLVGISRVDDYWHHWQDVFAGGLLGLMVSTFCYLQFFPPPYHHEGWGPYAYFRVLEESRVGTQAPNPTSIHNDQALEVQVEEQHERRRSNGCLGLSITNDDSSLTLEELESGRR</sequence>
<feature type="transmembrane region" description="Helical" evidence="7">
    <location>
        <begin position="272"/>
        <end position="290"/>
    </location>
</feature>
<dbReference type="FunFam" id="1.20.144.10:FF:000001">
    <property type="entry name" value="Lipid phosphate phosphatase 2"/>
    <property type="match status" value="1"/>
</dbReference>
<comment type="subcellular location">
    <subcellularLocation>
        <location evidence="1">Membrane</location>
        <topology evidence="1">Multi-pass membrane protein</topology>
    </subcellularLocation>
</comment>
<gene>
    <name evidence="9" type="ORF">FEM48_Zijuj04G0183500</name>
</gene>
<dbReference type="AlphaFoldDB" id="A0A978VLF8"/>
<dbReference type="EMBL" id="JAEACU010000004">
    <property type="protein sequence ID" value="KAH7533927.1"/>
    <property type="molecule type" value="Genomic_DNA"/>
</dbReference>
<dbReference type="Pfam" id="PF01569">
    <property type="entry name" value="PAP2"/>
    <property type="match status" value="1"/>
</dbReference>
<feature type="domain" description="Phosphatidic acid phosphatase type 2/haloperoxidase" evidence="8">
    <location>
        <begin position="147"/>
        <end position="287"/>
    </location>
</feature>
<dbReference type="InterPro" id="IPR043216">
    <property type="entry name" value="PAP-like"/>
</dbReference>
<evidence type="ECO:0000256" key="2">
    <source>
        <dbReference type="ARBA" id="ARBA00008816"/>
    </source>
</evidence>
<evidence type="ECO:0000256" key="4">
    <source>
        <dbReference type="ARBA" id="ARBA00022801"/>
    </source>
</evidence>
<dbReference type="Proteomes" id="UP000813462">
    <property type="component" value="Unassembled WGS sequence"/>
</dbReference>
<evidence type="ECO:0000313" key="10">
    <source>
        <dbReference type="Proteomes" id="UP000813462"/>
    </source>
</evidence>
<evidence type="ECO:0000313" key="9">
    <source>
        <dbReference type="EMBL" id="KAH7533927.1"/>
    </source>
</evidence>